<dbReference type="EnsemblPlants" id="KEH43074">
    <property type="protein sequence ID" value="KEH43074"/>
    <property type="gene ID" value="MTR_1g082518"/>
</dbReference>
<evidence type="ECO:0000313" key="3">
    <source>
        <dbReference type="Proteomes" id="UP000002051"/>
    </source>
</evidence>
<name>A0A072VM34_MEDTR</name>
<reference evidence="1 3" key="1">
    <citation type="journal article" date="2011" name="Nature">
        <title>The Medicago genome provides insight into the evolution of rhizobial symbioses.</title>
        <authorList>
            <person name="Young N.D."/>
            <person name="Debelle F."/>
            <person name="Oldroyd G.E."/>
            <person name="Geurts R."/>
            <person name="Cannon S.B."/>
            <person name="Udvardi M.K."/>
            <person name="Benedito V.A."/>
            <person name="Mayer K.F."/>
            <person name="Gouzy J."/>
            <person name="Schoof H."/>
            <person name="Van de Peer Y."/>
            <person name="Proost S."/>
            <person name="Cook D.R."/>
            <person name="Meyers B.C."/>
            <person name="Spannagl M."/>
            <person name="Cheung F."/>
            <person name="De Mita S."/>
            <person name="Krishnakumar V."/>
            <person name="Gundlach H."/>
            <person name="Zhou S."/>
            <person name="Mudge J."/>
            <person name="Bharti A.K."/>
            <person name="Murray J.D."/>
            <person name="Naoumkina M.A."/>
            <person name="Rosen B."/>
            <person name="Silverstein K.A."/>
            <person name="Tang H."/>
            <person name="Rombauts S."/>
            <person name="Zhao P.X."/>
            <person name="Zhou P."/>
            <person name="Barbe V."/>
            <person name="Bardou P."/>
            <person name="Bechner M."/>
            <person name="Bellec A."/>
            <person name="Berger A."/>
            <person name="Berges H."/>
            <person name="Bidwell S."/>
            <person name="Bisseling T."/>
            <person name="Choisne N."/>
            <person name="Couloux A."/>
            <person name="Denny R."/>
            <person name="Deshpande S."/>
            <person name="Dai X."/>
            <person name="Doyle J.J."/>
            <person name="Dudez A.M."/>
            <person name="Farmer A.D."/>
            <person name="Fouteau S."/>
            <person name="Franken C."/>
            <person name="Gibelin C."/>
            <person name="Gish J."/>
            <person name="Goldstein S."/>
            <person name="Gonzalez A.J."/>
            <person name="Green P.J."/>
            <person name="Hallab A."/>
            <person name="Hartog M."/>
            <person name="Hua A."/>
            <person name="Humphray S.J."/>
            <person name="Jeong D.H."/>
            <person name="Jing Y."/>
            <person name="Jocker A."/>
            <person name="Kenton S.M."/>
            <person name="Kim D.J."/>
            <person name="Klee K."/>
            <person name="Lai H."/>
            <person name="Lang C."/>
            <person name="Lin S."/>
            <person name="Macmil S.L."/>
            <person name="Magdelenat G."/>
            <person name="Matthews L."/>
            <person name="McCorrison J."/>
            <person name="Monaghan E.L."/>
            <person name="Mun J.H."/>
            <person name="Najar F.Z."/>
            <person name="Nicholson C."/>
            <person name="Noirot C."/>
            <person name="O'Bleness M."/>
            <person name="Paule C.R."/>
            <person name="Poulain J."/>
            <person name="Prion F."/>
            <person name="Qin B."/>
            <person name="Qu C."/>
            <person name="Retzel E.F."/>
            <person name="Riddle C."/>
            <person name="Sallet E."/>
            <person name="Samain S."/>
            <person name="Samson N."/>
            <person name="Sanders I."/>
            <person name="Saurat O."/>
            <person name="Scarpelli C."/>
            <person name="Schiex T."/>
            <person name="Segurens B."/>
            <person name="Severin A.J."/>
            <person name="Sherrier D.J."/>
            <person name="Shi R."/>
            <person name="Sims S."/>
            <person name="Singer S.R."/>
            <person name="Sinharoy S."/>
            <person name="Sterck L."/>
            <person name="Viollet A."/>
            <person name="Wang B.B."/>
            <person name="Wang K."/>
            <person name="Wang M."/>
            <person name="Wang X."/>
            <person name="Warfsmann J."/>
            <person name="Weissenbach J."/>
            <person name="White D.D."/>
            <person name="White J.D."/>
            <person name="Wiley G.B."/>
            <person name="Wincker P."/>
            <person name="Xing Y."/>
            <person name="Yang L."/>
            <person name="Yao Z."/>
            <person name="Ying F."/>
            <person name="Zhai J."/>
            <person name="Zhou L."/>
            <person name="Zuber A."/>
            <person name="Denarie J."/>
            <person name="Dixon R.A."/>
            <person name="May G.D."/>
            <person name="Schwartz D.C."/>
            <person name="Rogers J."/>
            <person name="Quetier F."/>
            <person name="Town C.D."/>
            <person name="Roe B.A."/>
        </authorList>
    </citation>
    <scope>NUCLEOTIDE SEQUENCE [LARGE SCALE GENOMIC DNA]</scope>
    <source>
        <strain evidence="1">A17</strain>
        <strain evidence="2 3">cv. Jemalong A17</strain>
    </source>
</reference>
<organism evidence="1 3">
    <name type="scientific">Medicago truncatula</name>
    <name type="common">Barrel medic</name>
    <name type="synonym">Medicago tribuloides</name>
    <dbReference type="NCBI Taxonomy" id="3880"/>
    <lineage>
        <taxon>Eukaryota</taxon>
        <taxon>Viridiplantae</taxon>
        <taxon>Streptophyta</taxon>
        <taxon>Embryophyta</taxon>
        <taxon>Tracheophyta</taxon>
        <taxon>Spermatophyta</taxon>
        <taxon>Magnoliopsida</taxon>
        <taxon>eudicotyledons</taxon>
        <taxon>Gunneridae</taxon>
        <taxon>Pentapetalae</taxon>
        <taxon>rosids</taxon>
        <taxon>fabids</taxon>
        <taxon>Fabales</taxon>
        <taxon>Fabaceae</taxon>
        <taxon>Papilionoideae</taxon>
        <taxon>50 kb inversion clade</taxon>
        <taxon>NPAAA clade</taxon>
        <taxon>Hologalegina</taxon>
        <taxon>IRL clade</taxon>
        <taxon>Trifolieae</taxon>
        <taxon>Medicago</taxon>
    </lineage>
</organism>
<accession>A0A072VM34</accession>
<evidence type="ECO:0000313" key="1">
    <source>
        <dbReference type="EMBL" id="KEH43074.1"/>
    </source>
</evidence>
<dbReference type="EMBL" id="CM001217">
    <property type="protein sequence ID" value="KEH43074.1"/>
    <property type="molecule type" value="Genomic_DNA"/>
</dbReference>
<evidence type="ECO:0000313" key="2">
    <source>
        <dbReference type="EnsemblPlants" id="KEH43074"/>
    </source>
</evidence>
<protein>
    <submittedName>
        <fullName evidence="1 2">Uncharacterized protein</fullName>
    </submittedName>
</protein>
<reference evidence="1 3" key="2">
    <citation type="journal article" date="2014" name="BMC Genomics">
        <title>An improved genome release (version Mt4.0) for the model legume Medicago truncatula.</title>
        <authorList>
            <person name="Tang H."/>
            <person name="Krishnakumar V."/>
            <person name="Bidwell S."/>
            <person name="Rosen B."/>
            <person name="Chan A."/>
            <person name="Zhou S."/>
            <person name="Gentzbittel L."/>
            <person name="Childs K.L."/>
            <person name="Yandell M."/>
            <person name="Gundlach H."/>
            <person name="Mayer K.F."/>
            <person name="Schwartz D.C."/>
            <person name="Town C.D."/>
        </authorList>
    </citation>
    <scope>GENOME REANNOTATION</scope>
    <source>
        <strain evidence="1">A17</strain>
        <strain evidence="2 3">cv. Jemalong A17</strain>
    </source>
</reference>
<dbReference type="HOGENOM" id="CLU_3127307_0_0_1"/>
<gene>
    <name evidence="1" type="ordered locus">MTR_1g082518</name>
</gene>
<dbReference type="Proteomes" id="UP000002051">
    <property type="component" value="Unassembled WGS sequence"/>
</dbReference>
<proteinExistence type="predicted"/>
<keyword evidence="3" id="KW-1185">Reference proteome</keyword>
<dbReference type="AlphaFoldDB" id="A0A072VM34"/>
<sequence>MYGMHVYAAIGHINLYGRSQMCQIKVGTFPVDVAFLSYHVDQDFGVALHL</sequence>
<reference evidence="2" key="3">
    <citation type="submission" date="2015-04" db="UniProtKB">
        <authorList>
            <consortium name="EnsemblPlants"/>
        </authorList>
    </citation>
    <scope>IDENTIFICATION</scope>
    <source>
        <strain evidence="2">cv. Jemalong A17</strain>
    </source>
</reference>